<dbReference type="AlphaFoldDB" id="A0A0D3DU50"/>
<evidence type="ECO:0000313" key="3">
    <source>
        <dbReference type="Proteomes" id="UP000032141"/>
    </source>
</evidence>
<organism evidence="2 3">
    <name type="scientific">Brassica oleracea var. oleracea</name>
    <dbReference type="NCBI Taxonomy" id="109376"/>
    <lineage>
        <taxon>Eukaryota</taxon>
        <taxon>Viridiplantae</taxon>
        <taxon>Streptophyta</taxon>
        <taxon>Embryophyta</taxon>
        <taxon>Tracheophyta</taxon>
        <taxon>Spermatophyta</taxon>
        <taxon>Magnoliopsida</taxon>
        <taxon>eudicotyledons</taxon>
        <taxon>Gunneridae</taxon>
        <taxon>Pentapetalae</taxon>
        <taxon>rosids</taxon>
        <taxon>malvids</taxon>
        <taxon>Brassicales</taxon>
        <taxon>Brassicaceae</taxon>
        <taxon>Brassiceae</taxon>
        <taxon>Brassica</taxon>
    </lineage>
</organism>
<protein>
    <submittedName>
        <fullName evidence="2">Uncharacterized protein</fullName>
    </submittedName>
</protein>
<accession>A0A0D3DU50</accession>
<evidence type="ECO:0000256" key="1">
    <source>
        <dbReference type="SAM" id="MobiDB-lite"/>
    </source>
</evidence>
<evidence type="ECO:0000313" key="2">
    <source>
        <dbReference type="EnsemblPlants" id="Bo8g092530.1"/>
    </source>
</evidence>
<reference evidence="2 3" key="1">
    <citation type="journal article" date="2014" name="Genome Biol.">
        <title>Transcriptome and methylome profiling reveals relics of genome dominance in the mesopolyploid Brassica oleracea.</title>
        <authorList>
            <person name="Parkin I.A."/>
            <person name="Koh C."/>
            <person name="Tang H."/>
            <person name="Robinson S.J."/>
            <person name="Kagale S."/>
            <person name="Clarke W.E."/>
            <person name="Town C.D."/>
            <person name="Nixon J."/>
            <person name="Krishnakumar V."/>
            <person name="Bidwell S.L."/>
            <person name="Denoeud F."/>
            <person name="Belcram H."/>
            <person name="Links M.G."/>
            <person name="Just J."/>
            <person name="Clarke C."/>
            <person name="Bender T."/>
            <person name="Huebert T."/>
            <person name="Mason A.S."/>
            <person name="Pires J.C."/>
            <person name="Barker G."/>
            <person name="Moore J."/>
            <person name="Walley P.G."/>
            <person name="Manoli S."/>
            <person name="Batley J."/>
            <person name="Edwards D."/>
            <person name="Nelson M.N."/>
            <person name="Wang X."/>
            <person name="Paterson A.H."/>
            <person name="King G."/>
            <person name="Bancroft I."/>
            <person name="Chalhoub B."/>
            <person name="Sharpe A.G."/>
        </authorList>
    </citation>
    <scope>NUCLEOTIDE SEQUENCE</scope>
    <source>
        <strain evidence="2 3">cv. TO1000</strain>
    </source>
</reference>
<feature type="region of interest" description="Disordered" evidence="1">
    <location>
        <begin position="1"/>
        <end position="20"/>
    </location>
</feature>
<dbReference type="EnsemblPlants" id="Bo8g092530.1">
    <property type="protein sequence ID" value="Bo8g092530.1"/>
    <property type="gene ID" value="Bo8g092530"/>
</dbReference>
<proteinExistence type="predicted"/>
<reference evidence="2" key="2">
    <citation type="submission" date="2015-03" db="UniProtKB">
        <authorList>
            <consortium name="EnsemblPlants"/>
        </authorList>
    </citation>
    <scope>IDENTIFICATION</scope>
</reference>
<sequence>MRGISGSWFARKGGGEKRGDQRTLDLNALLGDILGGRLAGCCWLPRCQVIVGAPCVLGVLPLLVRGGGSSWGGRMFA</sequence>
<dbReference type="Proteomes" id="UP000032141">
    <property type="component" value="Chromosome C8"/>
</dbReference>
<dbReference type="Gramene" id="Bo8g092530.1">
    <property type="protein sequence ID" value="Bo8g092530.1"/>
    <property type="gene ID" value="Bo8g092530"/>
</dbReference>
<keyword evidence="3" id="KW-1185">Reference proteome</keyword>
<name>A0A0D3DU50_BRAOL</name>
<dbReference type="HOGENOM" id="CLU_2641574_0_0_1"/>